<dbReference type="PANTHER" id="PTHR43806">
    <property type="entry name" value="PEPTIDASE S8"/>
    <property type="match status" value="1"/>
</dbReference>
<dbReference type="PROSITE" id="PS51892">
    <property type="entry name" value="SUBTILASE"/>
    <property type="match status" value="1"/>
</dbReference>
<protein>
    <recommendedName>
        <fullName evidence="6">Peptidase S8/S53 domain-containing protein</fullName>
    </recommendedName>
</protein>
<dbReference type="PROSITE" id="PS00138">
    <property type="entry name" value="SUBTILASE_SER"/>
    <property type="match status" value="1"/>
</dbReference>
<feature type="active site" description="Charge relay system" evidence="5">
    <location>
        <position position="60"/>
    </location>
</feature>
<dbReference type="PRINTS" id="PR00723">
    <property type="entry name" value="SUBTILISIN"/>
</dbReference>
<proteinExistence type="inferred from homology"/>
<dbReference type="RefSeq" id="WP_147129055.1">
    <property type="nucleotide sequence ID" value="NZ_BJXA01000005.1"/>
</dbReference>
<dbReference type="Gene3D" id="3.40.50.200">
    <property type="entry name" value="Peptidase S8/S53 domain"/>
    <property type="match status" value="1"/>
</dbReference>
<evidence type="ECO:0000256" key="5">
    <source>
        <dbReference type="PROSITE-ProRule" id="PRU01240"/>
    </source>
</evidence>
<sequence>MTPLDMVRLDGLMARTTGSPKIMIGLIDGPVDTTHSGLAAALLRGHANGCAVPEATACTHATFVAGILSGSRNSPAPALCPGCAVYLRPIFSDRTFARLPSATNDDLARALLECMAAGAVVVNVSAGPPAPSMADNRLLAQALDTAARRDVIVVAAAGNTTDLGTSTLTRHRWVVPVVAVDAHGRPARQSTLGPSIGRNGLAAPGGLTSFTAGNGLATLTGTSFAAPLVTGTIALLWSLFPRASAAEIRAAVLGRRRRGALIPPLLDAEAAYQQMKELIHAG</sequence>
<dbReference type="GO" id="GO:0006508">
    <property type="term" value="P:proteolysis"/>
    <property type="evidence" value="ECO:0007669"/>
    <property type="project" value="UniProtKB-KW"/>
</dbReference>
<dbReference type="OrthoDB" id="9816306at2"/>
<comment type="caution">
    <text evidence="7">The sequence shown here is derived from an EMBL/GenBank/DDBJ whole genome shotgun (WGS) entry which is preliminary data.</text>
</comment>
<comment type="similarity">
    <text evidence="1 5">Belongs to the peptidase S8 family.</text>
</comment>
<organism evidence="7 8">
    <name type="scientific">Nocardia ninae NBRC 108245</name>
    <dbReference type="NCBI Taxonomy" id="1210091"/>
    <lineage>
        <taxon>Bacteria</taxon>
        <taxon>Bacillati</taxon>
        <taxon>Actinomycetota</taxon>
        <taxon>Actinomycetes</taxon>
        <taxon>Mycobacteriales</taxon>
        <taxon>Nocardiaceae</taxon>
        <taxon>Nocardia</taxon>
    </lineage>
</organism>
<feature type="active site" description="Charge relay system" evidence="5">
    <location>
        <position position="223"/>
    </location>
</feature>
<dbReference type="AlphaFoldDB" id="A0A511MAQ3"/>
<dbReference type="SUPFAM" id="SSF52743">
    <property type="entry name" value="Subtilisin-like"/>
    <property type="match status" value="1"/>
</dbReference>
<keyword evidence="8" id="KW-1185">Reference proteome</keyword>
<dbReference type="InterPro" id="IPR000209">
    <property type="entry name" value="Peptidase_S8/S53_dom"/>
</dbReference>
<name>A0A511MAQ3_9NOCA</name>
<accession>A0A511MAQ3</accession>
<evidence type="ECO:0000256" key="4">
    <source>
        <dbReference type="ARBA" id="ARBA00022825"/>
    </source>
</evidence>
<dbReference type="InterPro" id="IPR023828">
    <property type="entry name" value="Peptidase_S8_Ser-AS"/>
</dbReference>
<dbReference type="InterPro" id="IPR036852">
    <property type="entry name" value="Peptidase_S8/S53_dom_sf"/>
</dbReference>
<evidence type="ECO:0000259" key="6">
    <source>
        <dbReference type="Pfam" id="PF00082"/>
    </source>
</evidence>
<reference evidence="7 8" key="1">
    <citation type="submission" date="2019-07" db="EMBL/GenBank/DDBJ databases">
        <title>Whole genome shotgun sequence of Nocardia ninae NBRC 108245.</title>
        <authorList>
            <person name="Hosoyama A."/>
            <person name="Uohara A."/>
            <person name="Ohji S."/>
            <person name="Ichikawa N."/>
        </authorList>
    </citation>
    <scope>NUCLEOTIDE SEQUENCE [LARGE SCALE GENOMIC DNA]</scope>
    <source>
        <strain evidence="7 8">NBRC 108245</strain>
    </source>
</reference>
<dbReference type="Pfam" id="PF00082">
    <property type="entry name" value="Peptidase_S8"/>
    <property type="match status" value="1"/>
</dbReference>
<evidence type="ECO:0000313" key="8">
    <source>
        <dbReference type="Proteomes" id="UP000321424"/>
    </source>
</evidence>
<dbReference type="InterPro" id="IPR015500">
    <property type="entry name" value="Peptidase_S8_subtilisin-rel"/>
</dbReference>
<dbReference type="GO" id="GO:0004252">
    <property type="term" value="F:serine-type endopeptidase activity"/>
    <property type="evidence" value="ECO:0007669"/>
    <property type="project" value="UniProtKB-UniRule"/>
</dbReference>
<keyword evidence="3 5" id="KW-0378">Hydrolase</keyword>
<gene>
    <name evidence="7" type="ORF">NN4_13450</name>
</gene>
<evidence type="ECO:0000256" key="1">
    <source>
        <dbReference type="ARBA" id="ARBA00011073"/>
    </source>
</evidence>
<evidence type="ECO:0000313" key="7">
    <source>
        <dbReference type="EMBL" id="GEM36826.1"/>
    </source>
</evidence>
<keyword evidence="2 5" id="KW-0645">Protease</keyword>
<evidence type="ECO:0000256" key="3">
    <source>
        <dbReference type="ARBA" id="ARBA00022801"/>
    </source>
</evidence>
<dbReference type="Proteomes" id="UP000321424">
    <property type="component" value="Unassembled WGS sequence"/>
</dbReference>
<evidence type="ECO:0000256" key="2">
    <source>
        <dbReference type="ARBA" id="ARBA00022670"/>
    </source>
</evidence>
<feature type="domain" description="Peptidase S8/S53" evidence="6">
    <location>
        <begin position="21"/>
        <end position="253"/>
    </location>
</feature>
<dbReference type="InterPro" id="IPR050131">
    <property type="entry name" value="Peptidase_S8_subtilisin-like"/>
</dbReference>
<keyword evidence="4 5" id="KW-0720">Serine protease</keyword>
<dbReference type="PANTHER" id="PTHR43806:SF11">
    <property type="entry name" value="CEREVISIN-RELATED"/>
    <property type="match status" value="1"/>
</dbReference>
<dbReference type="EMBL" id="BJXA01000005">
    <property type="protein sequence ID" value="GEM36826.1"/>
    <property type="molecule type" value="Genomic_DNA"/>
</dbReference>
<feature type="active site" description="Charge relay system" evidence="5">
    <location>
        <position position="28"/>
    </location>
</feature>